<dbReference type="Pfam" id="PF11316">
    <property type="entry name" value="Rhamno_transf"/>
    <property type="match status" value="1"/>
</dbReference>
<accession>A0A1Z5JEU1</accession>
<keyword evidence="1" id="KW-0812">Transmembrane</keyword>
<sequence>MKRRLTGHVLNPEEALPVHETQESKYKDKRRLSAFTLAIRCIGSVLLFIYLIYRTVNTSQHQHSLLSYIPKANEQAVWEWPLVHIVNTRFMQEQGNLTALAKARLALFQVFCLPTMRNQSTQQFLWIIKTDPNLDPDVLAALAEELKPFPNFFLVASNNNFRINEDFPGAWRDGAEAQDLSRSLVYTGDQALLENAMAFHRATDPYPVIETRLDSDDGLHLEYLKAVQDAAIDILKQPGNEEESRASWMYWCSRRHVEWHFAEKLQGNEAIWKQITTFGAFQGIQHKNLCITPGITVGFGYGVSEKDVPVYGHHVLVDKIRETPNDEACGLPDHNDCLQFVEGFVFEAIRSRSPTSAGMLKVDVNAHEVATDAWLYFAYLNMVRDKFSIQIQQLKWMNEYLSENLLKIAEDNLVGQCTTGHSCKDDAKASLNALIASRVNSTLS</sequence>
<keyword evidence="3" id="KW-1185">Reference proteome</keyword>
<gene>
    <name evidence="2" type="ORF">FisN_1Hh219</name>
</gene>
<dbReference type="InParanoid" id="A0A1Z5JEU1"/>
<name>A0A1Z5JEU1_FISSO</name>
<dbReference type="OrthoDB" id="44269at2759"/>
<dbReference type="EMBL" id="BDSP01000050">
    <property type="protein sequence ID" value="GAX12288.1"/>
    <property type="molecule type" value="Genomic_DNA"/>
</dbReference>
<proteinExistence type="predicted"/>
<dbReference type="InterPro" id="IPR021466">
    <property type="entry name" value="Put_rhamnosyl_transferase"/>
</dbReference>
<feature type="transmembrane region" description="Helical" evidence="1">
    <location>
        <begin position="32"/>
        <end position="53"/>
    </location>
</feature>
<evidence type="ECO:0000313" key="2">
    <source>
        <dbReference type="EMBL" id="GAX12288.1"/>
    </source>
</evidence>
<dbReference type="AlphaFoldDB" id="A0A1Z5JEU1"/>
<keyword evidence="1" id="KW-0472">Membrane</keyword>
<comment type="caution">
    <text evidence="2">The sequence shown here is derived from an EMBL/GenBank/DDBJ whole genome shotgun (WGS) entry which is preliminary data.</text>
</comment>
<reference evidence="2 3" key="1">
    <citation type="journal article" date="2015" name="Plant Cell">
        <title>Oil accumulation by the oleaginous diatom Fistulifera solaris as revealed by the genome and transcriptome.</title>
        <authorList>
            <person name="Tanaka T."/>
            <person name="Maeda Y."/>
            <person name="Veluchamy A."/>
            <person name="Tanaka M."/>
            <person name="Abida H."/>
            <person name="Marechal E."/>
            <person name="Bowler C."/>
            <person name="Muto M."/>
            <person name="Sunaga Y."/>
            <person name="Tanaka M."/>
            <person name="Yoshino T."/>
            <person name="Taniguchi T."/>
            <person name="Fukuda Y."/>
            <person name="Nemoto M."/>
            <person name="Matsumoto M."/>
            <person name="Wong P.S."/>
            <person name="Aburatani S."/>
            <person name="Fujibuchi W."/>
        </authorList>
    </citation>
    <scope>NUCLEOTIDE SEQUENCE [LARGE SCALE GENOMIC DNA]</scope>
    <source>
        <strain evidence="2 3">JPCC DA0580</strain>
    </source>
</reference>
<keyword evidence="1" id="KW-1133">Transmembrane helix</keyword>
<dbReference type="Proteomes" id="UP000198406">
    <property type="component" value="Unassembled WGS sequence"/>
</dbReference>
<protein>
    <submittedName>
        <fullName evidence="2">Uncharacterized protein</fullName>
    </submittedName>
</protein>
<evidence type="ECO:0000256" key="1">
    <source>
        <dbReference type="SAM" id="Phobius"/>
    </source>
</evidence>
<organism evidence="2 3">
    <name type="scientific">Fistulifera solaris</name>
    <name type="common">Oleaginous diatom</name>
    <dbReference type="NCBI Taxonomy" id="1519565"/>
    <lineage>
        <taxon>Eukaryota</taxon>
        <taxon>Sar</taxon>
        <taxon>Stramenopiles</taxon>
        <taxon>Ochrophyta</taxon>
        <taxon>Bacillariophyta</taxon>
        <taxon>Bacillariophyceae</taxon>
        <taxon>Bacillariophycidae</taxon>
        <taxon>Naviculales</taxon>
        <taxon>Naviculaceae</taxon>
        <taxon>Fistulifera</taxon>
    </lineage>
</organism>
<evidence type="ECO:0000313" key="3">
    <source>
        <dbReference type="Proteomes" id="UP000198406"/>
    </source>
</evidence>